<dbReference type="InterPro" id="IPR004276">
    <property type="entry name" value="GlycoTrans_28_N"/>
</dbReference>
<reference evidence="3 4" key="1">
    <citation type="submission" date="2019-02" db="EMBL/GenBank/DDBJ databases">
        <title>Kribbella capetownensis sp. nov. and Kribbella speibonae sp. nov., isolated from soil.</title>
        <authorList>
            <person name="Curtis S.M."/>
            <person name="Norton I."/>
            <person name="Everest G.J."/>
            <person name="Meyers P.R."/>
        </authorList>
    </citation>
    <scope>NUCLEOTIDE SEQUENCE [LARGE SCALE GENOMIC DNA]</scope>
    <source>
        <strain evidence="3 4">NRRL B-24813</strain>
    </source>
</reference>
<dbReference type="EMBL" id="SJKB01000010">
    <property type="protein sequence ID" value="TCC57417.1"/>
    <property type="molecule type" value="Genomic_DNA"/>
</dbReference>
<evidence type="ECO:0000259" key="2">
    <source>
        <dbReference type="Pfam" id="PF06722"/>
    </source>
</evidence>
<dbReference type="PANTHER" id="PTHR48050:SF13">
    <property type="entry name" value="STEROL 3-BETA-GLUCOSYLTRANSFERASE UGT80A2"/>
    <property type="match status" value="1"/>
</dbReference>
<dbReference type="InterPro" id="IPR010610">
    <property type="entry name" value="EryCIII-like_C"/>
</dbReference>
<dbReference type="GO" id="GO:0033072">
    <property type="term" value="P:vancomycin biosynthetic process"/>
    <property type="evidence" value="ECO:0007669"/>
    <property type="project" value="UniProtKB-ARBA"/>
</dbReference>
<evidence type="ECO:0000313" key="3">
    <source>
        <dbReference type="EMBL" id="TCC57417.1"/>
    </source>
</evidence>
<dbReference type="GO" id="GO:0008194">
    <property type="term" value="F:UDP-glycosyltransferase activity"/>
    <property type="evidence" value="ECO:0007669"/>
    <property type="project" value="InterPro"/>
</dbReference>
<dbReference type="Pfam" id="PF06722">
    <property type="entry name" value="EryCIII-like_C"/>
    <property type="match status" value="1"/>
</dbReference>
<proteinExistence type="predicted"/>
<dbReference type="AlphaFoldDB" id="A0A4R0KD82"/>
<dbReference type="RefSeq" id="WP_131361766.1">
    <property type="nucleotide sequence ID" value="NZ_SJKB01000010.1"/>
</dbReference>
<organism evidence="3 4">
    <name type="scientific">Kribbella pittospori</name>
    <dbReference type="NCBI Taxonomy" id="722689"/>
    <lineage>
        <taxon>Bacteria</taxon>
        <taxon>Bacillati</taxon>
        <taxon>Actinomycetota</taxon>
        <taxon>Actinomycetes</taxon>
        <taxon>Propionibacteriales</taxon>
        <taxon>Kribbellaceae</taxon>
        <taxon>Kribbella</taxon>
    </lineage>
</organism>
<dbReference type="OrthoDB" id="3253247at2"/>
<gene>
    <name evidence="3" type="ORF">E0H73_28925</name>
</gene>
<dbReference type="InterPro" id="IPR050426">
    <property type="entry name" value="Glycosyltransferase_28"/>
</dbReference>
<evidence type="ECO:0000259" key="1">
    <source>
        <dbReference type="Pfam" id="PF03033"/>
    </source>
</evidence>
<dbReference type="GO" id="GO:0005975">
    <property type="term" value="P:carbohydrate metabolic process"/>
    <property type="evidence" value="ECO:0007669"/>
    <property type="project" value="InterPro"/>
</dbReference>
<keyword evidence="3" id="KW-0808">Transferase</keyword>
<dbReference type="SUPFAM" id="SSF53756">
    <property type="entry name" value="UDP-Glycosyltransferase/glycogen phosphorylase"/>
    <property type="match status" value="1"/>
</dbReference>
<comment type="caution">
    <text evidence="3">The sequence shown here is derived from an EMBL/GenBank/DDBJ whole genome shotgun (WGS) entry which is preliminary data.</text>
</comment>
<dbReference type="Pfam" id="PF03033">
    <property type="entry name" value="Glyco_transf_28"/>
    <property type="match status" value="1"/>
</dbReference>
<feature type="domain" description="Glycosyltransferase family 28 N-terminal" evidence="1">
    <location>
        <begin position="3"/>
        <end position="85"/>
    </location>
</feature>
<dbReference type="PANTHER" id="PTHR48050">
    <property type="entry name" value="STEROL 3-BETA-GLUCOSYLTRANSFERASE"/>
    <property type="match status" value="1"/>
</dbReference>
<dbReference type="FunFam" id="3.40.50.2000:FF:000009">
    <property type="entry name" value="Sterol 3-beta-glucosyltransferase UGT80A2"/>
    <property type="match status" value="1"/>
</dbReference>
<dbReference type="CDD" id="cd03784">
    <property type="entry name" value="GT1_Gtf-like"/>
    <property type="match status" value="1"/>
</dbReference>
<evidence type="ECO:0000313" key="4">
    <source>
        <dbReference type="Proteomes" id="UP000291144"/>
    </source>
</evidence>
<dbReference type="GO" id="GO:0016758">
    <property type="term" value="F:hexosyltransferase activity"/>
    <property type="evidence" value="ECO:0007669"/>
    <property type="project" value="InterPro"/>
</dbReference>
<sequence length="425" mass="45537">MKIAMLAHGTRGDIQPALAIGSVLHDRGHSVRLCVNADLAEWAARSGLPVTSTDLDVGRFLNSEEAREILARGKISTLVRRVTADERRADASIAKAAVEVTHDADLILSTLGMALRGAALHEVTGRPSASLLCAPMTPTAEWASLASPVRDFRVGRVNRLTFAAFDNLLWRQTKPSIDRLCEQLGVAPIDRRLRIGELPALHAYSPRLVPRPSDWGPGQHLVGPALASDDLRSALGEAELPADLRAWLAAGEPPVYFGFGSMPVPKPRQLLDEIIAICEQLGIRALVAAGWTDYGVESAELPDQVFLTGSDLNHDDVLPRCVAAVHHGGSGTTAAVTRAGIPSVVVSVFLDQPFWGWRLSSLGLGVSLPFRSLNRSRLASALTQVLDPTYAARSRAYGDLLQTENGPEQAADVIEQELTGADHVG</sequence>
<dbReference type="Gene3D" id="3.40.50.2000">
    <property type="entry name" value="Glycogen Phosphorylase B"/>
    <property type="match status" value="2"/>
</dbReference>
<keyword evidence="4" id="KW-1185">Reference proteome</keyword>
<feature type="domain" description="Erythromycin biosynthesis protein CIII-like C-terminal" evidence="2">
    <location>
        <begin position="299"/>
        <end position="398"/>
    </location>
</feature>
<dbReference type="InterPro" id="IPR002213">
    <property type="entry name" value="UDP_glucos_trans"/>
</dbReference>
<name>A0A4R0KD82_9ACTN</name>
<accession>A0A4R0KD82</accession>
<protein>
    <submittedName>
        <fullName evidence="3">Glycosyltransferase</fullName>
    </submittedName>
</protein>
<dbReference type="Proteomes" id="UP000291144">
    <property type="component" value="Unassembled WGS sequence"/>
</dbReference>